<evidence type="ECO:0000259" key="3">
    <source>
        <dbReference type="PROSITE" id="PS51186"/>
    </source>
</evidence>
<dbReference type="Proteomes" id="UP000646911">
    <property type="component" value="Unassembled WGS sequence"/>
</dbReference>
<feature type="domain" description="N-acetyltransferase" evidence="3">
    <location>
        <begin position="3"/>
        <end position="166"/>
    </location>
</feature>
<reference evidence="4 5" key="1">
    <citation type="submission" date="2020-08" db="EMBL/GenBank/DDBJ databases">
        <title>Novel species isolated from subtropical streams in China.</title>
        <authorList>
            <person name="Lu H."/>
        </authorList>
    </citation>
    <scope>NUCLEOTIDE SEQUENCE [LARGE SCALE GENOMIC DNA]</scope>
    <source>
        <strain evidence="4 5">NL8W</strain>
    </source>
</reference>
<evidence type="ECO:0000313" key="4">
    <source>
        <dbReference type="EMBL" id="MBC3908293.1"/>
    </source>
</evidence>
<keyword evidence="2" id="KW-0012">Acyltransferase</keyword>
<dbReference type="InterPro" id="IPR016181">
    <property type="entry name" value="Acyl_CoA_acyltransferase"/>
</dbReference>
<evidence type="ECO:0000313" key="5">
    <source>
        <dbReference type="Proteomes" id="UP000646911"/>
    </source>
</evidence>
<keyword evidence="5" id="KW-1185">Reference proteome</keyword>
<evidence type="ECO:0000256" key="2">
    <source>
        <dbReference type="ARBA" id="ARBA00023315"/>
    </source>
</evidence>
<dbReference type="InterPro" id="IPR050832">
    <property type="entry name" value="Bact_Acetyltransf"/>
</dbReference>
<dbReference type="PROSITE" id="PS51186">
    <property type="entry name" value="GNAT"/>
    <property type="match status" value="1"/>
</dbReference>
<accession>A0ABR6Z947</accession>
<dbReference type="Pfam" id="PF00583">
    <property type="entry name" value="Acetyltransf_1"/>
    <property type="match status" value="1"/>
</dbReference>
<sequence>MTVLLRAMQTADLAAVYQIQAKAYVAEMVEAPALLAARLATAPDCAWVAAQDRQVLAYLAAYPTVKGRISALGQDFQVAEPANALYLHDMAVAPDHTGKGLARAMLEFALAHARRQGWQYACLVSVQSTRSYWQGLGFIEQTDLSAEQKAKLASYAGQAHYMLMNL</sequence>
<dbReference type="Gene3D" id="3.40.630.30">
    <property type="match status" value="1"/>
</dbReference>
<dbReference type="RefSeq" id="WP_186953848.1">
    <property type="nucleotide sequence ID" value="NZ_JACOFX010000005.1"/>
</dbReference>
<evidence type="ECO:0000256" key="1">
    <source>
        <dbReference type="ARBA" id="ARBA00022679"/>
    </source>
</evidence>
<organism evidence="4 5">
    <name type="scientific">Undibacterium umbellatum</name>
    <dbReference type="NCBI Taxonomy" id="2762300"/>
    <lineage>
        <taxon>Bacteria</taxon>
        <taxon>Pseudomonadati</taxon>
        <taxon>Pseudomonadota</taxon>
        <taxon>Betaproteobacteria</taxon>
        <taxon>Burkholderiales</taxon>
        <taxon>Oxalobacteraceae</taxon>
        <taxon>Undibacterium</taxon>
    </lineage>
</organism>
<comment type="caution">
    <text evidence="4">The sequence shown here is derived from an EMBL/GenBank/DDBJ whole genome shotgun (WGS) entry which is preliminary data.</text>
</comment>
<dbReference type="SUPFAM" id="SSF55729">
    <property type="entry name" value="Acyl-CoA N-acyltransferases (Nat)"/>
    <property type="match status" value="1"/>
</dbReference>
<keyword evidence="1" id="KW-0808">Transferase</keyword>
<dbReference type="PANTHER" id="PTHR43877">
    <property type="entry name" value="AMINOALKYLPHOSPHONATE N-ACETYLTRANSFERASE-RELATED-RELATED"/>
    <property type="match status" value="1"/>
</dbReference>
<dbReference type="InterPro" id="IPR000182">
    <property type="entry name" value="GNAT_dom"/>
</dbReference>
<dbReference type="EMBL" id="JACOFX010000005">
    <property type="protein sequence ID" value="MBC3908293.1"/>
    <property type="molecule type" value="Genomic_DNA"/>
</dbReference>
<protein>
    <submittedName>
        <fullName evidence="4">GNAT family N-acetyltransferase</fullName>
    </submittedName>
</protein>
<proteinExistence type="predicted"/>
<dbReference type="CDD" id="cd04301">
    <property type="entry name" value="NAT_SF"/>
    <property type="match status" value="1"/>
</dbReference>
<gene>
    <name evidence="4" type="ORF">H8L47_12070</name>
</gene>
<name>A0ABR6Z947_9BURK</name>